<dbReference type="PANTHER" id="PTHR43818">
    <property type="entry name" value="BCDNA.GH03377"/>
    <property type="match status" value="1"/>
</dbReference>
<dbReference type="Pfam" id="PF01408">
    <property type="entry name" value="GFO_IDH_MocA"/>
    <property type="match status" value="1"/>
</dbReference>
<gene>
    <name evidence="3" type="ORF">JOF53_007940</name>
</gene>
<keyword evidence="4" id="KW-1185">Reference proteome</keyword>
<feature type="domain" description="Gfo/Idh/MocA-like oxidoreductase N-terminal" evidence="2">
    <location>
        <begin position="37"/>
        <end position="95"/>
    </location>
</feature>
<proteinExistence type="predicted"/>
<dbReference type="EMBL" id="JAGIOO010000001">
    <property type="protein sequence ID" value="MBP2479068.1"/>
    <property type="molecule type" value="Genomic_DNA"/>
</dbReference>
<evidence type="ECO:0000313" key="4">
    <source>
        <dbReference type="Proteomes" id="UP001519363"/>
    </source>
</evidence>
<evidence type="ECO:0000259" key="2">
    <source>
        <dbReference type="Pfam" id="PF01408"/>
    </source>
</evidence>
<sequence length="234" mass="25124">MAVAIVGFDSSRPARLLELLGGPEVPCRVRHVGRVEEVGAVDAVLLCTRDGREHAAQALPLLARGISVWVDKPLATTEADARAMVRAAVDGGLVLACRSGLRDAPAVRRVAEWVRETPGPVTVRIEGPAPADNPYGGRAFYGIHHVELACELARSPLHVDGDRLVGADLVAELVFRDDGDFTLTADGASRRVEPPARYLEDQVTEFLTRVRQGLGTAEPEALVEPVRLLEHVLG</sequence>
<dbReference type="InterPro" id="IPR050463">
    <property type="entry name" value="Gfo/Idh/MocA_oxidrdct_glycsds"/>
</dbReference>
<protein>
    <submittedName>
        <fullName evidence="3">Dehydrogenase</fullName>
    </submittedName>
</protein>
<dbReference type="SUPFAM" id="SSF51735">
    <property type="entry name" value="NAD(P)-binding Rossmann-fold domains"/>
    <property type="match status" value="1"/>
</dbReference>
<comment type="caution">
    <text evidence="3">The sequence shown here is derived from an EMBL/GenBank/DDBJ whole genome shotgun (WGS) entry which is preliminary data.</text>
</comment>
<dbReference type="InterPro" id="IPR000683">
    <property type="entry name" value="Gfo/Idh/MocA-like_OxRdtase_N"/>
</dbReference>
<name>A0ABS5AR76_9PSEU</name>
<organism evidence="3 4">
    <name type="scientific">Crossiella equi</name>
    <dbReference type="NCBI Taxonomy" id="130796"/>
    <lineage>
        <taxon>Bacteria</taxon>
        <taxon>Bacillati</taxon>
        <taxon>Actinomycetota</taxon>
        <taxon>Actinomycetes</taxon>
        <taxon>Pseudonocardiales</taxon>
        <taxon>Pseudonocardiaceae</taxon>
        <taxon>Crossiella</taxon>
    </lineage>
</organism>
<evidence type="ECO:0000313" key="3">
    <source>
        <dbReference type="EMBL" id="MBP2479068.1"/>
    </source>
</evidence>
<dbReference type="Gene3D" id="3.40.50.720">
    <property type="entry name" value="NAD(P)-binding Rossmann-like Domain"/>
    <property type="match status" value="1"/>
</dbReference>
<reference evidence="3 4" key="1">
    <citation type="submission" date="2021-03" db="EMBL/GenBank/DDBJ databases">
        <title>Sequencing the genomes of 1000 actinobacteria strains.</title>
        <authorList>
            <person name="Klenk H.-P."/>
        </authorList>
    </citation>
    <scope>NUCLEOTIDE SEQUENCE [LARGE SCALE GENOMIC DNA]</scope>
    <source>
        <strain evidence="3 4">DSM 44580</strain>
    </source>
</reference>
<evidence type="ECO:0000256" key="1">
    <source>
        <dbReference type="ARBA" id="ARBA00023002"/>
    </source>
</evidence>
<dbReference type="Proteomes" id="UP001519363">
    <property type="component" value="Unassembled WGS sequence"/>
</dbReference>
<dbReference type="PANTHER" id="PTHR43818:SF11">
    <property type="entry name" value="BCDNA.GH03377"/>
    <property type="match status" value="1"/>
</dbReference>
<accession>A0ABS5AR76</accession>
<dbReference type="InterPro" id="IPR036291">
    <property type="entry name" value="NAD(P)-bd_dom_sf"/>
</dbReference>
<keyword evidence="1" id="KW-0560">Oxidoreductase</keyword>
<dbReference type="RefSeq" id="WP_209707689.1">
    <property type="nucleotide sequence ID" value="NZ_JAGIOO010000001.1"/>
</dbReference>